<dbReference type="PRINTS" id="PR00834">
    <property type="entry name" value="PROTEASES2C"/>
</dbReference>
<evidence type="ECO:0000259" key="4">
    <source>
        <dbReference type="PROSITE" id="PS50106"/>
    </source>
</evidence>
<keyword evidence="2" id="KW-0645">Protease</keyword>
<dbReference type="OrthoDB" id="9758917at2"/>
<name>A0A3A1Y1R0_9GAMM</name>
<dbReference type="Pfam" id="PF13365">
    <property type="entry name" value="Trypsin_2"/>
    <property type="match status" value="1"/>
</dbReference>
<dbReference type="AlphaFoldDB" id="A0A3A1Y1R0"/>
<feature type="domain" description="PDZ" evidence="4">
    <location>
        <begin position="272"/>
        <end position="329"/>
    </location>
</feature>
<evidence type="ECO:0000256" key="1">
    <source>
        <dbReference type="ARBA" id="ARBA00010541"/>
    </source>
</evidence>
<dbReference type="InterPro" id="IPR043504">
    <property type="entry name" value="Peptidase_S1_PA_chymotrypsin"/>
</dbReference>
<comment type="similarity">
    <text evidence="1">Belongs to the peptidase S1C family.</text>
</comment>
<dbReference type="GO" id="GO:0006508">
    <property type="term" value="P:proteolysis"/>
    <property type="evidence" value="ECO:0007669"/>
    <property type="project" value="UniProtKB-KW"/>
</dbReference>
<dbReference type="Proteomes" id="UP000266258">
    <property type="component" value="Unassembled WGS sequence"/>
</dbReference>
<organism evidence="5 6">
    <name type="scientific">Psittacicella melopsittaci</name>
    <dbReference type="NCBI Taxonomy" id="2028576"/>
    <lineage>
        <taxon>Bacteria</taxon>
        <taxon>Pseudomonadati</taxon>
        <taxon>Pseudomonadota</taxon>
        <taxon>Gammaproteobacteria</taxon>
        <taxon>Pasteurellales</taxon>
        <taxon>Psittacicellaceae</taxon>
        <taxon>Psittacicella</taxon>
    </lineage>
</organism>
<dbReference type="Gene3D" id="2.40.10.10">
    <property type="entry name" value="Trypsin-like serine proteases"/>
    <property type="match status" value="2"/>
</dbReference>
<dbReference type="InterPro" id="IPR036034">
    <property type="entry name" value="PDZ_sf"/>
</dbReference>
<dbReference type="InterPro" id="IPR051201">
    <property type="entry name" value="Chloro_Bact_Ser_Proteases"/>
</dbReference>
<dbReference type="EMBL" id="NRJH01000045">
    <property type="protein sequence ID" value="RIY32173.1"/>
    <property type="molecule type" value="Genomic_DNA"/>
</dbReference>
<evidence type="ECO:0000256" key="2">
    <source>
        <dbReference type="ARBA" id="ARBA00022670"/>
    </source>
</evidence>
<evidence type="ECO:0000313" key="6">
    <source>
        <dbReference type="Proteomes" id="UP000266258"/>
    </source>
</evidence>
<evidence type="ECO:0000313" key="5">
    <source>
        <dbReference type="EMBL" id="RIY32173.1"/>
    </source>
</evidence>
<dbReference type="PANTHER" id="PTHR43343">
    <property type="entry name" value="PEPTIDASE S12"/>
    <property type="match status" value="1"/>
</dbReference>
<proteinExistence type="inferred from homology"/>
<dbReference type="PANTHER" id="PTHR43343:SF3">
    <property type="entry name" value="PROTEASE DO-LIKE 8, CHLOROPLASTIC"/>
    <property type="match status" value="1"/>
</dbReference>
<keyword evidence="3" id="KW-0378">Hydrolase</keyword>
<protein>
    <recommendedName>
        <fullName evidence="4">PDZ domain-containing protein</fullName>
    </recommendedName>
</protein>
<keyword evidence="6" id="KW-1185">Reference proteome</keyword>
<dbReference type="InterPro" id="IPR009003">
    <property type="entry name" value="Peptidase_S1_PA"/>
</dbReference>
<dbReference type="SUPFAM" id="SSF50494">
    <property type="entry name" value="Trypsin-like serine proteases"/>
    <property type="match status" value="1"/>
</dbReference>
<gene>
    <name evidence="5" type="ORF">CJP74_05250</name>
</gene>
<dbReference type="Pfam" id="PF13180">
    <property type="entry name" value="PDZ_2"/>
    <property type="match status" value="1"/>
</dbReference>
<sequence length="375" mass="39978">MHALKTAISFLIFLALGIASAFCVVYVYKMVKNQDAELAKVPRQIVNLPIYQEPKMDKVTTALSDGDNLDVNAISFSAAVAKVSPSVVNVYAQLQNRNDVVNIYGSGVIMTQDGYVLTNNHVVADATDFAITLVDGTVYRARLVGRDTLTDLAVLKIVTTNYATLSPIKTIRTTGVRVGEVVVALGNPLNLGQSATMGIVSGLGRATVDKVGYQDLIQTDVALNVGNSGGALIDSKGNLIGINTLIVNQAYGQQVSGLGFAVPTSEALLIMNQIIQKGYAEHPYIGAQTTLMTDVNNNNYLVISYIDPDGPAYKAGVRLGDRVVSLNGTFINQVNDFFNRISSLPLGSTVILKVNRQGTSLQFEIPLSSISGSTN</sequence>
<accession>A0A3A1Y1R0</accession>
<dbReference type="PROSITE" id="PS50106">
    <property type="entry name" value="PDZ"/>
    <property type="match status" value="1"/>
</dbReference>
<dbReference type="InterPro" id="IPR001940">
    <property type="entry name" value="Peptidase_S1C"/>
</dbReference>
<comment type="caution">
    <text evidence="5">The sequence shown here is derived from an EMBL/GenBank/DDBJ whole genome shotgun (WGS) entry which is preliminary data.</text>
</comment>
<reference evidence="5 6" key="1">
    <citation type="submission" date="2017-08" db="EMBL/GenBank/DDBJ databases">
        <title>Reclassification of Bisgaard taxon 37 and 44.</title>
        <authorList>
            <person name="Christensen H."/>
        </authorList>
    </citation>
    <scope>NUCLEOTIDE SEQUENCE [LARGE SCALE GENOMIC DNA]</scope>
    <source>
        <strain evidence="5 6">B96_4</strain>
    </source>
</reference>
<evidence type="ECO:0000256" key="3">
    <source>
        <dbReference type="ARBA" id="ARBA00022801"/>
    </source>
</evidence>
<dbReference type="RefSeq" id="WP_119497231.1">
    <property type="nucleotide sequence ID" value="NZ_NRJH01000045.1"/>
</dbReference>
<dbReference type="GO" id="GO:0004252">
    <property type="term" value="F:serine-type endopeptidase activity"/>
    <property type="evidence" value="ECO:0007669"/>
    <property type="project" value="InterPro"/>
</dbReference>
<dbReference type="SUPFAM" id="SSF50156">
    <property type="entry name" value="PDZ domain-like"/>
    <property type="match status" value="1"/>
</dbReference>
<dbReference type="InterPro" id="IPR001478">
    <property type="entry name" value="PDZ"/>
</dbReference>
<dbReference type="SMART" id="SM00228">
    <property type="entry name" value="PDZ"/>
    <property type="match status" value="1"/>
</dbReference>
<dbReference type="Gene3D" id="2.30.42.10">
    <property type="match status" value="1"/>
</dbReference>